<protein>
    <recommendedName>
        <fullName evidence="1">Enoyl reductase (ER) domain-containing protein</fullName>
    </recommendedName>
</protein>
<dbReference type="SMART" id="SM00829">
    <property type="entry name" value="PKS_ER"/>
    <property type="match status" value="1"/>
</dbReference>
<reference evidence="2 3" key="1">
    <citation type="submission" date="2018-07" db="EMBL/GenBank/DDBJ databases">
        <title>Genome sequencing of oomycete isolates from Chile give support for New Zealand origin for Phytophthora kernoviae and make available the first Nothophytophthora sp. genome.</title>
        <authorList>
            <person name="Studholme D.J."/>
            <person name="Sanfuentes E."/>
            <person name="Panda P."/>
            <person name="Hill R."/>
            <person name="Sambles C."/>
            <person name="Grant M."/>
            <person name="Williams N.M."/>
            <person name="Mcdougal R.L."/>
        </authorList>
    </citation>
    <scope>NUCLEOTIDE SEQUENCE [LARGE SCALE GENOMIC DNA]</scope>
    <source>
        <strain evidence="2">Chile7</strain>
    </source>
</reference>
<dbReference type="PANTHER" id="PTHR11695:SF294">
    <property type="entry name" value="RETICULON-4-INTERACTING PROTEIN 1, MITOCHONDRIAL"/>
    <property type="match status" value="1"/>
</dbReference>
<dbReference type="InterPro" id="IPR020843">
    <property type="entry name" value="ER"/>
</dbReference>
<dbReference type="SUPFAM" id="SSF51735">
    <property type="entry name" value="NAD(P)-binding Rossmann-fold domains"/>
    <property type="match status" value="1"/>
</dbReference>
<dbReference type="CDD" id="cd05289">
    <property type="entry name" value="MDR_like_2"/>
    <property type="match status" value="1"/>
</dbReference>
<comment type="caution">
    <text evidence="2">The sequence shown here is derived from an EMBL/GenBank/DDBJ whole genome shotgun (WGS) entry which is preliminary data.</text>
</comment>
<dbReference type="Pfam" id="PF13602">
    <property type="entry name" value="ADH_zinc_N_2"/>
    <property type="match status" value="1"/>
</dbReference>
<dbReference type="PANTHER" id="PTHR11695">
    <property type="entry name" value="ALCOHOL DEHYDROGENASE RELATED"/>
    <property type="match status" value="1"/>
</dbReference>
<dbReference type="GO" id="GO:0016491">
    <property type="term" value="F:oxidoreductase activity"/>
    <property type="evidence" value="ECO:0007669"/>
    <property type="project" value="InterPro"/>
</dbReference>
<organism evidence="2 3">
    <name type="scientific">Phytophthora kernoviae</name>
    <dbReference type="NCBI Taxonomy" id="325452"/>
    <lineage>
        <taxon>Eukaryota</taxon>
        <taxon>Sar</taxon>
        <taxon>Stramenopiles</taxon>
        <taxon>Oomycota</taxon>
        <taxon>Peronosporomycetes</taxon>
        <taxon>Peronosporales</taxon>
        <taxon>Peronosporaceae</taxon>
        <taxon>Phytophthora</taxon>
    </lineage>
</organism>
<evidence type="ECO:0000313" key="3">
    <source>
        <dbReference type="Proteomes" id="UP000284657"/>
    </source>
</evidence>
<dbReference type="InterPro" id="IPR036291">
    <property type="entry name" value="NAD(P)-bd_dom_sf"/>
</dbReference>
<evidence type="ECO:0000259" key="1">
    <source>
        <dbReference type="SMART" id="SM00829"/>
    </source>
</evidence>
<proteinExistence type="predicted"/>
<accession>A0A421FU61</accession>
<dbReference type="EMBL" id="MBAD02001831">
    <property type="protein sequence ID" value="RLN51615.1"/>
    <property type="molecule type" value="Genomic_DNA"/>
</dbReference>
<dbReference type="AlphaFoldDB" id="A0A421FU61"/>
<dbReference type="Gene3D" id="3.40.50.720">
    <property type="entry name" value="NAD(P)-binding Rossmann-like Domain"/>
    <property type="match status" value="1"/>
</dbReference>
<gene>
    <name evidence="2" type="ORF">BBJ29_004619</name>
</gene>
<dbReference type="InterPro" id="IPR050700">
    <property type="entry name" value="YIM1/Zinc_Alcohol_DH_Fams"/>
</dbReference>
<evidence type="ECO:0000313" key="2">
    <source>
        <dbReference type="EMBL" id="RLN51615.1"/>
    </source>
</evidence>
<feature type="domain" description="Enoyl reductase (ER)" evidence="1">
    <location>
        <begin position="22"/>
        <end position="331"/>
    </location>
</feature>
<dbReference type="Pfam" id="PF08240">
    <property type="entry name" value="ADH_N"/>
    <property type="match status" value="1"/>
</dbReference>
<dbReference type="InterPro" id="IPR011032">
    <property type="entry name" value="GroES-like_sf"/>
</dbReference>
<sequence>MAVRDDVVALFICSAYQYDNYGTLENELKIHSDVPQPKLDAHQVRIKVQSAAVNPFDRLVMEGMGQAFLGIVPSTEKPFTIGIDGAGKVVEIGSDVKRLAVGDEVYLMTPVTAFGTLAEYVVAEEEFVAVKPRNLDFNEAAAVPSVALTAYAGMFRHAKLQKDQTVLILGGSSSVGMYAVQFAHALGARVIATTSTRNVELVKSLGADQVIDYTKEKWLEIVEPHSVDAFYDCGAEDSAWNDGAQLVLKKATGRFITISPMAQPVAESKFGAILIGEVYNTDPSADKLDVITQYIESGTVKPVIDTVYSFEKAMDAYAKLKTKRARGKLVLQVHQ</sequence>
<dbReference type="InterPro" id="IPR013154">
    <property type="entry name" value="ADH-like_N"/>
</dbReference>
<dbReference type="Gene3D" id="3.90.180.10">
    <property type="entry name" value="Medium-chain alcohol dehydrogenases, catalytic domain"/>
    <property type="match status" value="1"/>
</dbReference>
<name>A0A421FU61_9STRA</name>
<dbReference type="SUPFAM" id="SSF50129">
    <property type="entry name" value="GroES-like"/>
    <property type="match status" value="1"/>
</dbReference>
<dbReference type="Proteomes" id="UP000284657">
    <property type="component" value="Unassembled WGS sequence"/>
</dbReference>